<dbReference type="InterPro" id="IPR011250">
    <property type="entry name" value="OMP/PagP_B-barrel"/>
</dbReference>
<dbReference type="SUPFAM" id="SSF56925">
    <property type="entry name" value="OMPA-like"/>
    <property type="match status" value="1"/>
</dbReference>
<keyword evidence="5 11" id="KW-0732">Signal</keyword>
<name>A0ABV6JNN9_9PROT</name>
<keyword evidence="6" id="KW-0406">Ion transport</keyword>
<evidence type="ECO:0000256" key="9">
    <source>
        <dbReference type="ARBA" id="ARBA00023237"/>
    </source>
</evidence>
<keyword evidence="2" id="KW-0813">Transport</keyword>
<keyword evidence="7" id="KW-0626">Porin</keyword>
<evidence type="ECO:0000256" key="11">
    <source>
        <dbReference type="SAM" id="SignalP"/>
    </source>
</evidence>
<dbReference type="InterPro" id="IPR006664">
    <property type="entry name" value="OMP_bac"/>
</dbReference>
<dbReference type="SUPFAM" id="SSF103088">
    <property type="entry name" value="OmpA-like"/>
    <property type="match status" value="1"/>
</dbReference>
<dbReference type="PANTHER" id="PTHR30329:SF21">
    <property type="entry name" value="LIPOPROTEIN YIAD-RELATED"/>
    <property type="match status" value="1"/>
</dbReference>
<dbReference type="Pfam" id="PF13505">
    <property type="entry name" value="OMP_b-brl"/>
    <property type="match status" value="1"/>
</dbReference>
<dbReference type="Proteomes" id="UP001589865">
    <property type="component" value="Unassembled WGS sequence"/>
</dbReference>
<evidence type="ECO:0000256" key="4">
    <source>
        <dbReference type="ARBA" id="ARBA00022692"/>
    </source>
</evidence>
<evidence type="ECO:0000256" key="6">
    <source>
        <dbReference type="ARBA" id="ARBA00023065"/>
    </source>
</evidence>
<dbReference type="PANTHER" id="PTHR30329">
    <property type="entry name" value="STATOR ELEMENT OF FLAGELLAR MOTOR COMPLEX"/>
    <property type="match status" value="1"/>
</dbReference>
<dbReference type="Gene3D" id="2.40.160.20">
    <property type="match status" value="1"/>
</dbReference>
<evidence type="ECO:0000256" key="8">
    <source>
        <dbReference type="ARBA" id="ARBA00023136"/>
    </source>
</evidence>
<evidence type="ECO:0000256" key="2">
    <source>
        <dbReference type="ARBA" id="ARBA00022448"/>
    </source>
</evidence>
<evidence type="ECO:0000256" key="5">
    <source>
        <dbReference type="ARBA" id="ARBA00022729"/>
    </source>
</evidence>
<keyword evidence="9" id="KW-0998">Cell outer membrane</keyword>
<keyword evidence="4" id="KW-0812">Transmembrane</keyword>
<comment type="caution">
    <text evidence="13">The sequence shown here is derived from an EMBL/GenBank/DDBJ whole genome shotgun (WGS) entry which is preliminary data.</text>
</comment>
<feature type="signal peptide" evidence="11">
    <location>
        <begin position="1"/>
        <end position="21"/>
    </location>
</feature>
<evidence type="ECO:0000259" key="12">
    <source>
        <dbReference type="PROSITE" id="PS51123"/>
    </source>
</evidence>
<evidence type="ECO:0000313" key="14">
    <source>
        <dbReference type="Proteomes" id="UP001589865"/>
    </source>
</evidence>
<accession>A0ABV6JNN9</accession>
<feature type="domain" description="OmpA-like" evidence="12">
    <location>
        <begin position="275"/>
        <end position="386"/>
    </location>
</feature>
<dbReference type="Gene3D" id="3.30.1330.60">
    <property type="entry name" value="OmpA-like domain"/>
    <property type="match status" value="1"/>
</dbReference>
<dbReference type="InterPro" id="IPR050330">
    <property type="entry name" value="Bact_OuterMem_StrucFunc"/>
</dbReference>
<comment type="subcellular location">
    <subcellularLocation>
        <location evidence="1">Cell outer membrane</location>
        <topology evidence="1">Multi-pass membrane protein</topology>
    </subcellularLocation>
</comment>
<feature type="chain" id="PRO_5046279470" evidence="11">
    <location>
        <begin position="22"/>
        <end position="386"/>
    </location>
</feature>
<sequence>MHFRYALLATTVLSVPATAMAQGMAQGTSQETPGAAIQPMRGFYVAGGAGLNILQNRDFDAIRANRLFLDSQGVSRSGTVKHDLGWVGVVSAGYGFGNGIRLELEGNYRQNGADKISGFRGLNPGASSDKASGRVRQYGAMANAFYDFSIPGLPVQPYIGAGLGYMWNENDSVRTTASGGNTVTFQDVDGGFAYQGILGVAYPISSVPGLAATAEYRYLGRPSQRVSGRVSNAAGATISQGNFHGDPVNNHSLLVGLRYSFNQPAPAAAPAPVMTAPAATARTYLVFFEFDRADLTERARQVIAQAAQASGNARIEVAGHADRSGSVPYNQRLSQRRAEAVAGELARNGVSRAAMVVQAFGESRPLVATADGVREPQNRRVEIVLR</sequence>
<protein>
    <submittedName>
        <fullName evidence="13">OmpA family protein</fullName>
    </submittedName>
</protein>
<dbReference type="InterPro" id="IPR006665">
    <property type="entry name" value="OmpA-like"/>
</dbReference>
<dbReference type="RefSeq" id="WP_377043013.1">
    <property type="nucleotide sequence ID" value="NZ_JBHLUN010000002.1"/>
</dbReference>
<dbReference type="PROSITE" id="PS51123">
    <property type="entry name" value="OMPA_2"/>
    <property type="match status" value="1"/>
</dbReference>
<evidence type="ECO:0000256" key="10">
    <source>
        <dbReference type="PROSITE-ProRule" id="PRU00473"/>
    </source>
</evidence>
<reference evidence="13 14" key="1">
    <citation type="submission" date="2024-09" db="EMBL/GenBank/DDBJ databases">
        <authorList>
            <person name="Sun Q."/>
            <person name="Mori K."/>
        </authorList>
    </citation>
    <scope>NUCLEOTIDE SEQUENCE [LARGE SCALE GENOMIC DNA]</scope>
    <source>
        <strain evidence="13 14">TBRC 5777</strain>
    </source>
</reference>
<dbReference type="PRINTS" id="PR01021">
    <property type="entry name" value="OMPADOMAIN"/>
</dbReference>
<evidence type="ECO:0000256" key="3">
    <source>
        <dbReference type="ARBA" id="ARBA00022452"/>
    </source>
</evidence>
<dbReference type="InterPro" id="IPR027385">
    <property type="entry name" value="Beta-barrel_OMP"/>
</dbReference>
<keyword evidence="8 10" id="KW-0472">Membrane</keyword>
<proteinExistence type="predicted"/>
<dbReference type="InterPro" id="IPR036737">
    <property type="entry name" value="OmpA-like_sf"/>
</dbReference>
<keyword evidence="14" id="KW-1185">Reference proteome</keyword>
<evidence type="ECO:0000256" key="7">
    <source>
        <dbReference type="ARBA" id="ARBA00023114"/>
    </source>
</evidence>
<gene>
    <name evidence="13" type="ORF">ACFFGY_03595</name>
</gene>
<dbReference type="Pfam" id="PF00691">
    <property type="entry name" value="OmpA"/>
    <property type="match status" value="1"/>
</dbReference>
<organism evidence="13 14">
    <name type="scientific">Roseomonas elaeocarpi</name>
    <dbReference type="NCBI Taxonomy" id="907779"/>
    <lineage>
        <taxon>Bacteria</taxon>
        <taxon>Pseudomonadati</taxon>
        <taxon>Pseudomonadota</taxon>
        <taxon>Alphaproteobacteria</taxon>
        <taxon>Acetobacterales</taxon>
        <taxon>Roseomonadaceae</taxon>
        <taxon>Roseomonas</taxon>
    </lineage>
</organism>
<keyword evidence="3" id="KW-1134">Transmembrane beta strand</keyword>
<evidence type="ECO:0000256" key="1">
    <source>
        <dbReference type="ARBA" id="ARBA00004571"/>
    </source>
</evidence>
<evidence type="ECO:0000313" key="13">
    <source>
        <dbReference type="EMBL" id="MFC0407318.1"/>
    </source>
</evidence>
<dbReference type="CDD" id="cd07185">
    <property type="entry name" value="OmpA_C-like"/>
    <property type="match status" value="1"/>
</dbReference>
<dbReference type="EMBL" id="JBHLUN010000002">
    <property type="protein sequence ID" value="MFC0407318.1"/>
    <property type="molecule type" value="Genomic_DNA"/>
</dbReference>